<accession>A0A428RRY5</accession>
<keyword evidence="2" id="KW-1185">Reference proteome</keyword>
<evidence type="ECO:0000313" key="1">
    <source>
        <dbReference type="EMBL" id="RSL80315.1"/>
    </source>
</evidence>
<reference evidence="1 2" key="1">
    <citation type="submission" date="2017-06" db="EMBL/GenBank/DDBJ databases">
        <title>Cmopartive genomic analysis of Ambrosia Fusariam Clade fungi.</title>
        <authorList>
            <person name="Stajich J.E."/>
            <person name="Carrillo J."/>
            <person name="Kijimoto T."/>
            <person name="Eskalen A."/>
            <person name="O'Donnell K."/>
            <person name="Kasson M."/>
        </authorList>
    </citation>
    <scope>NUCLEOTIDE SEQUENCE [LARGE SCALE GENOMIC DNA]</scope>
    <source>
        <strain evidence="1 2">NRRL 20438</strain>
    </source>
</reference>
<organism evidence="1 2">
    <name type="scientific">Fusarium ambrosium</name>
    <dbReference type="NCBI Taxonomy" id="131363"/>
    <lineage>
        <taxon>Eukaryota</taxon>
        <taxon>Fungi</taxon>
        <taxon>Dikarya</taxon>
        <taxon>Ascomycota</taxon>
        <taxon>Pezizomycotina</taxon>
        <taxon>Sordariomycetes</taxon>
        <taxon>Hypocreomycetidae</taxon>
        <taxon>Hypocreales</taxon>
        <taxon>Nectriaceae</taxon>
        <taxon>Fusarium</taxon>
        <taxon>Fusarium solani species complex</taxon>
    </lineage>
</organism>
<gene>
    <name evidence="1" type="ORF">CDV31_017134</name>
</gene>
<sequence length="73" mass="7895">MALVQSIGVIVKPDAVAKPEFLSSRGDLAKLCNDVADMVRHGDSLVGLEALLAADGLKGEPPREVLERIQRWE</sequence>
<dbReference type="Proteomes" id="UP000288429">
    <property type="component" value="Unassembled WGS sequence"/>
</dbReference>
<proteinExistence type="predicted"/>
<dbReference type="EMBL" id="NIZV01000833">
    <property type="protein sequence ID" value="RSL80315.1"/>
    <property type="molecule type" value="Genomic_DNA"/>
</dbReference>
<evidence type="ECO:0000313" key="2">
    <source>
        <dbReference type="Proteomes" id="UP000288429"/>
    </source>
</evidence>
<dbReference type="AlphaFoldDB" id="A0A428RRY5"/>
<comment type="caution">
    <text evidence="1">The sequence shown here is derived from an EMBL/GenBank/DDBJ whole genome shotgun (WGS) entry which is preliminary data.</text>
</comment>
<name>A0A428RRY5_9HYPO</name>
<protein>
    <submittedName>
        <fullName evidence="1">Uncharacterized protein</fullName>
    </submittedName>
</protein>